<sequence>MLSTRILALCLLPLALAAPTAYQGAQVAPLSMEGEVVGDGYIVVLKDEAVVGGVRAFEQHLGEVEGWAGVDPVGTIENLDDGSVTVLGGIKHVYRPTTHGSHGYYGYSGTFTPSTLAKIRAHPAVAYVEHDQYISVSDPTTTDGSFPAASTLSADAAALPPKTNVSDASVMQQSSAPWGLARISHRPPLSLSTFSRYAYSSHALDSHGGVDVYVIDTGINVAHVEFEGRARWGKTIPSGAKDYDGNGHGSHCAGTIGSRKYGVAKGVNLVAVKVLGDNGSGTLADVIAGIQWAAEDAAANRHKSSLLPAKRRTYKGAVGSMSLGGGKSQATDDAVNAAVRSGLPMAVAAGNDNRDACDYSPARAEKAVTVVASTLGDERAYFSNFGKCTDIAGPGLNILSVWTGGNTTTNVISGTSMATPHLAGLMAYFVEIYGSESFPHMKPSELAHLSQLGGADASEIDALLAAAASTSASASDETSFYSNVYASLPAFARTILPAPGVLDMFASTPRKPDHDAASLTPAQIKGLVLKLASKGVLTDVKEDTPNLLAFNNATVVVKK</sequence>
<dbReference type="InterPro" id="IPR015500">
    <property type="entry name" value="Peptidase_S8_subtilisin-rel"/>
</dbReference>
<evidence type="ECO:0000313" key="9">
    <source>
        <dbReference type="EMBL" id="GHJ84954.1"/>
    </source>
</evidence>
<keyword evidence="6" id="KW-0732">Signal</keyword>
<dbReference type="Gene3D" id="3.40.50.200">
    <property type="entry name" value="Peptidase S8/S53 domain"/>
    <property type="match status" value="1"/>
</dbReference>
<dbReference type="GO" id="GO:0005615">
    <property type="term" value="C:extracellular space"/>
    <property type="evidence" value="ECO:0007669"/>
    <property type="project" value="TreeGrafter"/>
</dbReference>
<dbReference type="SUPFAM" id="SSF52743">
    <property type="entry name" value="Subtilisin-like"/>
    <property type="match status" value="1"/>
</dbReference>
<dbReference type="SUPFAM" id="SSF54897">
    <property type="entry name" value="Protease propeptides/inhibitors"/>
    <property type="match status" value="1"/>
</dbReference>
<dbReference type="InterPro" id="IPR050131">
    <property type="entry name" value="Peptidase_S8_subtilisin-like"/>
</dbReference>
<dbReference type="GO" id="GO:0004252">
    <property type="term" value="F:serine-type endopeptidase activity"/>
    <property type="evidence" value="ECO:0007669"/>
    <property type="project" value="UniProtKB-UniRule"/>
</dbReference>
<name>A0A8H3YD57_9TREE</name>
<dbReference type="InterPro" id="IPR010259">
    <property type="entry name" value="S8pro/Inhibitor_I9"/>
</dbReference>
<keyword evidence="3 5" id="KW-0378">Hydrolase</keyword>
<dbReference type="Pfam" id="PF00082">
    <property type="entry name" value="Peptidase_S8"/>
    <property type="match status" value="1"/>
</dbReference>
<feature type="domain" description="Peptidase S8/S53" evidence="7">
    <location>
        <begin position="209"/>
        <end position="448"/>
    </location>
</feature>
<evidence type="ECO:0000256" key="5">
    <source>
        <dbReference type="PROSITE-ProRule" id="PRU01240"/>
    </source>
</evidence>
<keyword evidence="4 5" id="KW-0720">Serine protease</keyword>
<feature type="chain" id="PRO_5034897456" description="Serine protease" evidence="6">
    <location>
        <begin position="18"/>
        <end position="559"/>
    </location>
</feature>
<dbReference type="Proteomes" id="UP000620104">
    <property type="component" value="Unassembled WGS sequence"/>
</dbReference>
<dbReference type="Pfam" id="PF05922">
    <property type="entry name" value="Inhibitor_I9"/>
    <property type="match status" value="1"/>
</dbReference>
<evidence type="ECO:0000313" key="10">
    <source>
        <dbReference type="Proteomes" id="UP000620104"/>
    </source>
</evidence>
<feature type="signal peptide" evidence="6">
    <location>
        <begin position="1"/>
        <end position="17"/>
    </location>
</feature>
<dbReference type="EMBL" id="BLZA01000010">
    <property type="protein sequence ID" value="GHJ84954.1"/>
    <property type="molecule type" value="Genomic_DNA"/>
</dbReference>
<evidence type="ECO:0000256" key="2">
    <source>
        <dbReference type="ARBA" id="ARBA00022670"/>
    </source>
</evidence>
<dbReference type="PRINTS" id="PR00723">
    <property type="entry name" value="SUBTILISIN"/>
</dbReference>
<feature type="active site" description="Charge relay system" evidence="5">
    <location>
        <position position="248"/>
    </location>
</feature>
<dbReference type="InterPro" id="IPR022398">
    <property type="entry name" value="Peptidase_S8_His-AS"/>
</dbReference>
<dbReference type="PROSITE" id="PS00136">
    <property type="entry name" value="SUBTILASE_ASP"/>
    <property type="match status" value="1"/>
</dbReference>
<dbReference type="InterPro" id="IPR034193">
    <property type="entry name" value="PCSK9_ProteinaseK-like"/>
</dbReference>
<dbReference type="InterPro" id="IPR023827">
    <property type="entry name" value="Peptidase_S8_Asp-AS"/>
</dbReference>
<dbReference type="OrthoDB" id="206201at2759"/>
<reference evidence="9" key="1">
    <citation type="submission" date="2020-07" db="EMBL/GenBank/DDBJ databases">
        <title>Draft Genome Sequence of a Deep-Sea Yeast, Naganishia (Cryptococcus) liquefaciens strain N6.</title>
        <authorList>
            <person name="Han Y.W."/>
            <person name="Kajitani R."/>
            <person name="Morimoto H."/>
            <person name="Parhat M."/>
            <person name="Tsubouchi H."/>
            <person name="Bakenova O."/>
            <person name="Ogata M."/>
            <person name="Argunhan B."/>
            <person name="Aoki R."/>
            <person name="Kajiwara S."/>
            <person name="Itoh T."/>
            <person name="Iwasaki H."/>
        </authorList>
    </citation>
    <scope>NUCLEOTIDE SEQUENCE</scope>
    <source>
        <strain evidence="9">N6</strain>
    </source>
</reference>
<dbReference type="Gene3D" id="3.30.70.80">
    <property type="entry name" value="Peptidase S8 propeptide/proteinase inhibitor I9"/>
    <property type="match status" value="1"/>
</dbReference>
<proteinExistence type="inferred from homology"/>
<evidence type="ECO:0000256" key="3">
    <source>
        <dbReference type="ARBA" id="ARBA00022801"/>
    </source>
</evidence>
<dbReference type="PROSITE" id="PS00137">
    <property type="entry name" value="SUBTILASE_HIS"/>
    <property type="match status" value="1"/>
</dbReference>
<organism evidence="9 10">
    <name type="scientific">Naganishia liquefaciens</name>
    <dbReference type="NCBI Taxonomy" id="104408"/>
    <lineage>
        <taxon>Eukaryota</taxon>
        <taxon>Fungi</taxon>
        <taxon>Dikarya</taxon>
        <taxon>Basidiomycota</taxon>
        <taxon>Agaricomycotina</taxon>
        <taxon>Tremellomycetes</taxon>
        <taxon>Filobasidiales</taxon>
        <taxon>Filobasidiaceae</taxon>
        <taxon>Naganishia</taxon>
    </lineage>
</organism>
<protein>
    <recommendedName>
        <fullName evidence="11">Serine protease</fullName>
    </recommendedName>
</protein>
<dbReference type="InterPro" id="IPR036852">
    <property type="entry name" value="Peptidase_S8/S53_dom_sf"/>
</dbReference>
<dbReference type="InterPro" id="IPR037045">
    <property type="entry name" value="S8pro/Inhibitor_I9_sf"/>
</dbReference>
<evidence type="ECO:0000259" key="8">
    <source>
        <dbReference type="Pfam" id="PF05922"/>
    </source>
</evidence>
<feature type="domain" description="Inhibitor I9" evidence="8">
    <location>
        <begin position="84"/>
        <end position="134"/>
    </location>
</feature>
<evidence type="ECO:0000259" key="7">
    <source>
        <dbReference type="Pfam" id="PF00082"/>
    </source>
</evidence>
<evidence type="ECO:0000256" key="4">
    <source>
        <dbReference type="ARBA" id="ARBA00022825"/>
    </source>
</evidence>
<gene>
    <name evidence="9" type="ORF">NliqN6_1356</name>
</gene>
<keyword evidence="2 5" id="KW-0645">Protease</keyword>
<dbReference type="GO" id="GO:0006508">
    <property type="term" value="P:proteolysis"/>
    <property type="evidence" value="ECO:0007669"/>
    <property type="project" value="UniProtKB-KW"/>
</dbReference>
<dbReference type="PROSITE" id="PS51892">
    <property type="entry name" value="SUBTILASE"/>
    <property type="match status" value="1"/>
</dbReference>
<evidence type="ECO:0000256" key="1">
    <source>
        <dbReference type="ARBA" id="ARBA00011073"/>
    </source>
</evidence>
<dbReference type="PANTHER" id="PTHR43806">
    <property type="entry name" value="PEPTIDASE S8"/>
    <property type="match status" value="1"/>
</dbReference>
<accession>A0A8H3YD57</accession>
<dbReference type="PANTHER" id="PTHR43806:SF11">
    <property type="entry name" value="CEREVISIN-RELATED"/>
    <property type="match status" value="1"/>
</dbReference>
<comment type="similarity">
    <text evidence="1 5">Belongs to the peptidase S8 family.</text>
</comment>
<feature type="active site" description="Charge relay system" evidence="5">
    <location>
        <position position="216"/>
    </location>
</feature>
<evidence type="ECO:0008006" key="11">
    <source>
        <dbReference type="Google" id="ProtNLM"/>
    </source>
</evidence>
<dbReference type="AlphaFoldDB" id="A0A8H3YD57"/>
<evidence type="ECO:0000256" key="6">
    <source>
        <dbReference type="SAM" id="SignalP"/>
    </source>
</evidence>
<dbReference type="InterPro" id="IPR000209">
    <property type="entry name" value="Peptidase_S8/S53_dom"/>
</dbReference>
<feature type="active site" description="Charge relay system" evidence="5">
    <location>
        <position position="416"/>
    </location>
</feature>
<dbReference type="FunFam" id="3.40.50.200:FF:000007">
    <property type="entry name" value="Subtilisin-like serine protease"/>
    <property type="match status" value="1"/>
</dbReference>
<comment type="caution">
    <text evidence="9">The sequence shown here is derived from an EMBL/GenBank/DDBJ whole genome shotgun (WGS) entry which is preliminary data.</text>
</comment>
<keyword evidence="10" id="KW-1185">Reference proteome</keyword>
<dbReference type="CDD" id="cd04077">
    <property type="entry name" value="Peptidases_S8_PCSK9_ProteinaseK_like"/>
    <property type="match status" value="1"/>
</dbReference>